<reference evidence="3" key="1">
    <citation type="journal article" date="2017" name="Res. Microbiol.">
        <title>Comparative genomics of extrachromosomal elements in Bacillus thuringiensis subsp. israelensis.</title>
        <authorList>
            <person name="Bolotin A."/>
            <person name="Gillis A."/>
            <person name="Sanchis V."/>
            <person name="Nielsen-LeRoux C."/>
            <person name="Mahillon J."/>
            <person name="Lereclus D."/>
            <person name="Sorokin A."/>
        </authorList>
    </citation>
    <scope>NUCLEOTIDE SEQUENCE</scope>
    <source>
        <strain evidence="3">AM65-52</strain>
        <plasmid evidence="3">pAM65-52-2-350K</plasmid>
    </source>
</reference>
<organism evidence="3">
    <name type="scientific">Bacillus thuringiensis subsp. israelensis</name>
    <dbReference type="NCBI Taxonomy" id="1430"/>
    <lineage>
        <taxon>Bacteria</taxon>
        <taxon>Bacillati</taxon>
        <taxon>Bacillota</taxon>
        <taxon>Bacilli</taxon>
        <taxon>Bacillales</taxon>
        <taxon>Bacillaceae</taxon>
        <taxon>Bacillus</taxon>
        <taxon>Bacillus cereus group</taxon>
    </lineage>
</organism>
<feature type="transmembrane region" description="Helical" evidence="2">
    <location>
        <begin position="273"/>
        <end position="295"/>
    </location>
</feature>
<evidence type="ECO:0000256" key="2">
    <source>
        <dbReference type="SAM" id="Phobius"/>
    </source>
</evidence>
<evidence type="ECO:0000256" key="1">
    <source>
        <dbReference type="SAM" id="MobiDB-lite"/>
    </source>
</evidence>
<proteinExistence type="predicted"/>
<feature type="transmembrane region" description="Helical" evidence="2">
    <location>
        <begin position="200"/>
        <end position="221"/>
    </location>
</feature>
<geneLocation type="plasmid" evidence="3">
    <name>pAM65-52-2-350K</name>
</geneLocation>
<dbReference type="AlphaFoldDB" id="A0A160LJM1"/>
<keyword evidence="3" id="KW-0614">Plasmid</keyword>
<gene>
    <name evidence="3" type="ORF">ATN07_30645</name>
</gene>
<evidence type="ECO:0000313" key="3">
    <source>
        <dbReference type="EMBL" id="AND28370.1"/>
    </source>
</evidence>
<feature type="region of interest" description="Disordered" evidence="1">
    <location>
        <begin position="110"/>
        <end position="134"/>
    </location>
</feature>
<feature type="compositionally biased region" description="Polar residues" evidence="1">
    <location>
        <begin position="122"/>
        <end position="134"/>
    </location>
</feature>
<keyword evidence="2" id="KW-0812">Transmembrane</keyword>
<keyword evidence="2" id="KW-1133">Transmembrane helix</keyword>
<sequence>MEDFVTNFYVTKLKSYEDIIKATSPYGIGKLLYIDYAPPGDGTNAEYLTSYESIVANYDVVQYDKIAFPDGVKRHPKISEVRAGKRDNFTYEEAGKIDYSGKEVVVTDKDVKADGTTEQKVEQPNPNGGQPTENVVIQPKFTFSEDAIKGMPKKRDWEEEKLPESKKSDLALEEHRSLEKWKQESDTPIADKVTKGFRTAVSLSGIILFFYGLLIIIAYIFDRVTITEWKALPVITKNRLFAVKDKEDSTYRINAPQEGSKGITIADLCKVQFFIIGLAMCLLNGWIYTFVDVIIRGFANAQQYLSGLF</sequence>
<accession>A0A160LJM1</accession>
<dbReference type="EMBL" id="CP013277">
    <property type="protein sequence ID" value="AND28370.1"/>
    <property type="molecule type" value="Genomic_DNA"/>
</dbReference>
<protein>
    <submittedName>
        <fullName evidence="3">N-acetylmuramoyl-L-alanine amidase</fullName>
    </submittedName>
</protein>
<keyword evidence="2" id="KW-0472">Membrane</keyword>
<feature type="compositionally biased region" description="Basic and acidic residues" evidence="1">
    <location>
        <begin position="110"/>
        <end position="121"/>
    </location>
</feature>
<name>A0A160LJM1_BACTI</name>